<comment type="cofactor">
    <cofactor evidence="1 7">
        <name>Zn(2+)</name>
        <dbReference type="ChEBI" id="CHEBI:29105"/>
    </cofactor>
</comment>
<keyword evidence="5" id="KW-0560">Oxidoreductase</keyword>
<dbReference type="SUPFAM" id="SSF51735">
    <property type="entry name" value="NAD(P)-binding Rossmann-fold domains"/>
    <property type="match status" value="1"/>
</dbReference>
<evidence type="ECO:0000256" key="5">
    <source>
        <dbReference type="ARBA" id="ARBA00023002"/>
    </source>
</evidence>
<keyword evidence="3 7" id="KW-0479">Metal-binding</keyword>
<dbReference type="SUPFAM" id="SSF50129">
    <property type="entry name" value="GroES-like"/>
    <property type="match status" value="1"/>
</dbReference>
<evidence type="ECO:0000256" key="4">
    <source>
        <dbReference type="ARBA" id="ARBA00022833"/>
    </source>
</evidence>
<protein>
    <submittedName>
        <fullName evidence="10">Alcohol dehydrogenase GroES-like domain-containing protein</fullName>
    </submittedName>
</protein>
<dbReference type="GO" id="GO:0004022">
    <property type="term" value="F:alcohol dehydrogenase (NAD+) activity"/>
    <property type="evidence" value="ECO:0007669"/>
    <property type="project" value="TreeGrafter"/>
</dbReference>
<dbReference type="InterPro" id="IPR011032">
    <property type="entry name" value="GroES-like_sf"/>
</dbReference>
<name>A0AA40CEJ1_9PEZI</name>
<dbReference type="InterPro" id="IPR013154">
    <property type="entry name" value="ADH-like_N"/>
</dbReference>
<dbReference type="Gene3D" id="3.90.180.10">
    <property type="entry name" value="Medium-chain alcohol dehydrogenases, catalytic domain"/>
    <property type="match status" value="1"/>
</dbReference>
<dbReference type="InterPro" id="IPR020843">
    <property type="entry name" value="ER"/>
</dbReference>
<feature type="region of interest" description="Disordered" evidence="8">
    <location>
        <begin position="1"/>
        <end position="59"/>
    </location>
</feature>
<dbReference type="Gene3D" id="3.40.50.720">
    <property type="entry name" value="NAD(P)-binding Rossmann-like Domain"/>
    <property type="match status" value="1"/>
</dbReference>
<dbReference type="GO" id="GO:0005737">
    <property type="term" value="C:cytoplasm"/>
    <property type="evidence" value="ECO:0007669"/>
    <property type="project" value="TreeGrafter"/>
</dbReference>
<keyword evidence="6" id="KW-0520">NAD</keyword>
<evidence type="ECO:0000313" key="10">
    <source>
        <dbReference type="EMBL" id="KAK0635856.1"/>
    </source>
</evidence>
<dbReference type="InterPro" id="IPR002328">
    <property type="entry name" value="ADH_Zn_CS"/>
</dbReference>
<comment type="similarity">
    <text evidence="2 7">Belongs to the zinc-containing alcohol dehydrogenase family.</text>
</comment>
<evidence type="ECO:0000256" key="2">
    <source>
        <dbReference type="ARBA" id="ARBA00008072"/>
    </source>
</evidence>
<dbReference type="InterPro" id="IPR013149">
    <property type="entry name" value="ADH-like_C"/>
</dbReference>
<feature type="compositionally biased region" description="Low complexity" evidence="8">
    <location>
        <begin position="9"/>
        <end position="43"/>
    </location>
</feature>
<dbReference type="PROSITE" id="PS00059">
    <property type="entry name" value="ADH_ZINC"/>
    <property type="match status" value="1"/>
</dbReference>
<sequence>MGCLGHIKSLLSSSSSAPKNTTPQKAAAPAAEPKPSTTSSSNTKLEHRPKPTDTTTTTTITNMSLPKTYKQASFKEKGGDLVFDQVELKLPGPGEILLKVEACGVCHSDVFPKYDGWGKGFPTVPGHEIIGRVAAVGEGVDNWKINERIGGAWHGGQCGVCDLCKKGLYNFCSPYVVNGVTKDGGYAEYCTIRAQAAIRVPEGVDAAQYAPVLCAGSTVYVALKKANLNPGSTVAVQGLGGLGHMAIQYAKQMGHKVIAISRGTSKEASIRKLGATEYIDSTAGDPGEALVKLGYADLVLSTAMQTDAIAPLVKGVGIYGKLLVVSFPTPGEMTINVNDMMMRGVTLQVIPVGTAHECEEALNFAHLHAIDSEVETFPLDKAQEAFDKMLSGNVRFRSVILP</sequence>
<comment type="caution">
    <text evidence="10">The sequence shown here is derived from an EMBL/GenBank/DDBJ whole genome shotgun (WGS) entry which is preliminary data.</text>
</comment>
<dbReference type="SMART" id="SM00829">
    <property type="entry name" value="PKS_ER"/>
    <property type="match status" value="1"/>
</dbReference>
<dbReference type="Proteomes" id="UP001174934">
    <property type="component" value="Unassembled WGS sequence"/>
</dbReference>
<organism evidence="10 11">
    <name type="scientific">Bombardia bombarda</name>
    <dbReference type="NCBI Taxonomy" id="252184"/>
    <lineage>
        <taxon>Eukaryota</taxon>
        <taxon>Fungi</taxon>
        <taxon>Dikarya</taxon>
        <taxon>Ascomycota</taxon>
        <taxon>Pezizomycotina</taxon>
        <taxon>Sordariomycetes</taxon>
        <taxon>Sordariomycetidae</taxon>
        <taxon>Sordariales</taxon>
        <taxon>Lasiosphaeriaceae</taxon>
        <taxon>Bombardia</taxon>
    </lineage>
</organism>
<evidence type="ECO:0000256" key="8">
    <source>
        <dbReference type="SAM" id="MobiDB-lite"/>
    </source>
</evidence>
<keyword evidence="4 7" id="KW-0862">Zinc</keyword>
<dbReference type="FunFam" id="3.40.50.720:FF:000039">
    <property type="entry name" value="Alcohol dehydrogenase AdhP"/>
    <property type="match status" value="1"/>
</dbReference>
<gene>
    <name evidence="10" type="ORF">B0T17DRAFT_60263</name>
</gene>
<evidence type="ECO:0000256" key="3">
    <source>
        <dbReference type="ARBA" id="ARBA00022723"/>
    </source>
</evidence>
<evidence type="ECO:0000256" key="6">
    <source>
        <dbReference type="ARBA" id="ARBA00023027"/>
    </source>
</evidence>
<keyword evidence="11" id="KW-1185">Reference proteome</keyword>
<dbReference type="Pfam" id="PF00107">
    <property type="entry name" value="ADH_zinc_N"/>
    <property type="match status" value="1"/>
</dbReference>
<evidence type="ECO:0000313" key="11">
    <source>
        <dbReference type="Proteomes" id="UP001174934"/>
    </source>
</evidence>
<feature type="domain" description="Enoyl reductase (ER)" evidence="9">
    <location>
        <begin position="78"/>
        <end position="400"/>
    </location>
</feature>
<dbReference type="InterPro" id="IPR036291">
    <property type="entry name" value="NAD(P)-bd_dom_sf"/>
</dbReference>
<proteinExistence type="inferred from homology"/>
<evidence type="ECO:0000259" key="9">
    <source>
        <dbReference type="SMART" id="SM00829"/>
    </source>
</evidence>
<dbReference type="AlphaFoldDB" id="A0AA40CEJ1"/>
<reference evidence="10" key="1">
    <citation type="submission" date="2023-06" db="EMBL/GenBank/DDBJ databases">
        <title>Genome-scale phylogeny and comparative genomics of the fungal order Sordariales.</title>
        <authorList>
            <consortium name="Lawrence Berkeley National Laboratory"/>
            <person name="Hensen N."/>
            <person name="Bonometti L."/>
            <person name="Westerberg I."/>
            <person name="Brannstrom I.O."/>
            <person name="Guillou S."/>
            <person name="Cros-Aarteil S."/>
            <person name="Calhoun S."/>
            <person name="Haridas S."/>
            <person name="Kuo A."/>
            <person name="Mondo S."/>
            <person name="Pangilinan J."/>
            <person name="Riley R."/>
            <person name="LaButti K."/>
            <person name="Andreopoulos B."/>
            <person name="Lipzen A."/>
            <person name="Chen C."/>
            <person name="Yanf M."/>
            <person name="Daum C."/>
            <person name="Ng V."/>
            <person name="Clum A."/>
            <person name="Steindorff A."/>
            <person name="Ohm R."/>
            <person name="Martin F."/>
            <person name="Silar P."/>
            <person name="Natvig D."/>
            <person name="Lalanne C."/>
            <person name="Gautier V."/>
            <person name="Ament-velasquez S.L."/>
            <person name="Kruys A."/>
            <person name="Hutchinson M.I."/>
            <person name="Powell A.J."/>
            <person name="Barry K."/>
            <person name="Miller A.N."/>
            <person name="Grigoriev I.V."/>
            <person name="Debuchy R."/>
            <person name="Gladieux P."/>
            <person name="Thoren M.H."/>
            <person name="Johannesson H."/>
        </authorList>
    </citation>
    <scope>NUCLEOTIDE SEQUENCE</scope>
    <source>
        <strain evidence="10">SMH3391-2</strain>
    </source>
</reference>
<dbReference type="PANTHER" id="PTHR42940:SF7">
    <property type="entry name" value="ALCOHOL DEHYDROGENASE-LIKE N-TERMINAL DOMAIN-CONTAINING PROTEIN"/>
    <property type="match status" value="1"/>
</dbReference>
<dbReference type="PANTHER" id="PTHR42940">
    <property type="entry name" value="ALCOHOL DEHYDROGENASE 1-RELATED"/>
    <property type="match status" value="1"/>
</dbReference>
<accession>A0AA40CEJ1</accession>
<dbReference type="EMBL" id="JAULSR010000001">
    <property type="protein sequence ID" value="KAK0635856.1"/>
    <property type="molecule type" value="Genomic_DNA"/>
</dbReference>
<evidence type="ECO:0000256" key="7">
    <source>
        <dbReference type="RuleBase" id="RU361277"/>
    </source>
</evidence>
<evidence type="ECO:0000256" key="1">
    <source>
        <dbReference type="ARBA" id="ARBA00001947"/>
    </source>
</evidence>
<dbReference type="Pfam" id="PF08240">
    <property type="entry name" value="ADH_N"/>
    <property type="match status" value="1"/>
</dbReference>
<dbReference type="GO" id="GO:0008270">
    <property type="term" value="F:zinc ion binding"/>
    <property type="evidence" value="ECO:0007669"/>
    <property type="project" value="InterPro"/>
</dbReference>